<dbReference type="EMBL" id="CP037423">
    <property type="protein sequence ID" value="QDV46407.1"/>
    <property type="molecule type" value="Genomic_DNA"/>
</dbReference>
<dbReference type="InterPro" id="IPR028978">
    <property type="entry name" value="Chorismate_lyase_/UTRA_dom_sf"/>
</dbReference>
<evidence type="ECO:0000313" key="2">
    <source>
        <dbReference type="Proteomes" id="UP000319004"/>
    </source>
</evidence>
<dbReference type="KEGG" id="snep:Enr13x_63160"/>
<sequence>MVVGLSKDDADVKIETLLAEFYEPETGFSQWGQCTSTLRLPAPYDELVNHHSHMTVTVESHHGEKVDVVVHRHHRYTDDHGDWYVREITLKTHETGKVVQYGIVRLNVAALDPKVWERIEARQTPLGRVLIEHNVLREVQLCELWQIQAGPALAGLLHAEEGETVYGRTALIYCDGEPAIELLEVVAK</sequence>
<keyword evidence="2" id="KW-1185">Reference proteome</keyword>
<gene>
    <name evidence="1" type="ORF">Enr13x_63160</name>
</gene>
<name>A0A518I068_9BACT</name>
<organism evidence="1 2">
    <name type="scientific">Stieleria neptunia</name>
    <dbReference type="NCBI Taxonomy" id="2527979"/>
    <lineage>
        <taxon>Bacteria</taxon>
        <taxon>Pseudomonadati</taxon>
        <taxon>Planctomycetota</taxon>
        <taxon>Planctomycetia</taxon>
        <taxon>Pirellulales</taxon>
        <taxon>Pirellulaceae</taxon>
        <taxon>Stieleria</taxon>
    </lineage>
</organism>
<dbReference type="SUPFAM" id="SSF64288">
    <property type="entry name" value="Chorismate lyase-like"/>
    <property type="match status" value="1"/>
</dbReference>
<dbReference type="OrthoDB" id="268218at2"/>
<dbReference type="AlphaFoldDB" id="A0A518I068"/>
<protein>
    <submittedName>
        <fullName evidence="1">Uncharacterized protein</fullName>
    </submittedName>
</protein>
<evidence type="ECO:0000313" key="1">
    <source>
        <dbReference type="EMBL" id="QDV46407.1"/>
    </source>
</evidence>
<dbReference type="Gene3D" id="3.40.1410.10">
    <property type="entry name" value="Chorismate lyase-like"/>
    <property type="match status" value="1"/>
</dbReference>
<accession>A0A518I068</accession>
<dbReference type="Proteomes" id="UP000319004">
    <property type="component" value="Chromosome"/>
</dbReference>
<proteinExistence type="predicted"/>
<dbReference type="RefSeq" id="WP_145390540.1">
    <property type="nucleotide sequence ID" value="NZ_CP037423.1"/>
</dbReference>
<reference evidence="1 2" key="1">
    <citation type="submission" date="2019-03" db="EMBL/GenBank/DDBJ databases">
        <title>Deep-cultivation of Planctomycetes and their phenomic and genomic characterization uncovers novel biology.</title>
        <authorList>
            <person name="Wiegand S."/>
            <person name="Jogler M."/>
            <person name="Boedeker C."/>
            <person name="Pinto D."/>
            <person name="Vollmers J."/>
            <person name="Rivas-Marin E."/>
            <person name="Kohn T."/>
            <person name="Peeters S.H."/>
            <person name="Heuer A."/>
            <person name="Rast P."/>
            <person name="Oberbeckmann S."/>
            <person name="Bunk B."/>
            <person name="Jeske O."/>
            <person name="Meyerdierks A."/>
            <person name="Storesund J.E."/>
            <person name="Kallscheuer N."/>
            <person name="Luecker S."/>
            <person name="Lage O.M."/>
            <person name="Pohl T."/>
            <person name="Merkel B.J."/>
            <person name="Hornburger P."/>
            <person name="Mueller R.-W."/>
            <person name="Bruemmer F."/>
            <person name="Labrenz M."/>
            <person name="Spormann A.M."/>
            <person name="Op den Camp H."/>
            <person name="Overmann J."/>
            <person name="Amann R."/>
            <person name="Jetten M.S.M."/>
            <person name="Mascher T."/>
            <person name="Medema M.H."/>
            <person name="Devos D.P."/>
            <person name="Kaster A.-K."/>
            <person name="Ovreas L."/>
            <person name="Rohde M."/>
            <person name="Galperin M.Y."/>
            <person name="Jogler C."/>
        </authorList>
    </citation>
    <scope>NUCLEOTIDE SEQUENCE [LARGE SCALE GENOMIC DNA]</scope>
    <source>
        <strain evidence="1 2">Enr13</strain>
    </source>
</reference>